<dbReference type="GeneID" id="59331328"/>
<dbReference type="AlphaFoldDB" id="A0A8H6CBH7"/>
<feature type="region of interest" description="Disordered" evidence="2">
    <location>
        <begin position="228"/>
        <end position="257"/>
    </location>
</feature>
<evidence type="ECO:0000256" key="1">
    <source>
        <dbReference type="ARBA" id="ARBA00008842"/>
    </source>
</evidence>
<evidence type="ECO:0000313" key="5">
    <source>
        <dbReference type="Proteomes" id="UP000593566"/>
    </source>
</evidence>
<dbReference type="PANTHER" id="PTHR10972">
    <property type="entry name" value="OXYSTEROL-BINDING PROTEIN-RELATED"/>
    <property type="match status" value="1"/>
</dbReference>
<keyword evidence="5" id="KW-1185">Reference proteome</keyword>
<dbReference type="PANTHER" id="PTHR10972:SF184">
    <property type="entry name" value="OXYSTEROL-BINDING PROTEIN HOMOLOG 4-RELATED"/>
    <property type="match status" value="1"/>
</dbReference>
<evidence type="ECO:0000313" key="4">
    <source>
        <dbReference type="EMBL" id="KAF6220483.1"/>
    </source>
</evidence>
<proteinExistence type="inferred from homology"/>
<dbReference type="GO" id="GO:0008142">
    <property type="term" value="F:oxysterol binding"/>
    <property type="evidence" value="ECO:0007669"/>
    <property type="project" value="TreeGrafter"/>
</dbReference>
<dbReference type="Pfam" id="PF01237">
    <property type="entry name" value="Oxysterol_BP"/>
    <property type="match status" value="1"/>
</dbReference>
<gene>
    <name evidence="4" type="ORF">HO133_002916</name>
</gene>
<dbReference type="GO" id="GO:0005829">
    <property type="term" value="C:cytosol"/>
    <property type="evidence" value="ECO:0007669"/>
    <property type="project" value="TreeGrafter"/>
</dbReference>
<accession>A0A8H6CBH7</accession>
<protein>
    <submittedName>
        <fullName evidence="4">Uncharacterized protein</fullName>
    </submittedName>
</protein>
<name>A0A8H6CBH7_9LECA</name>
<dbReference type="InterPro" id="IPR000648">
    <property type="entry name" value="Oxysterol-bd"/>
</dbReference>
<dbReference type="RefSeq" id="XP_037149918.1">
    <property type="nucleotide sequence ID" value="XM_037293840.1"/>
</dbReference>
<dbReference type="InterPro" id="IPR037239">
    <property type="entry name" value="OSBP_sf"/>
</dbReference>
<reference evidence="4 5" key="1">
    <citation type="journal article" date="2020" name="Genomics">
        <title>Complete, high-quality genomes from long-read metagenomic sequencing of two wolf lichen thalli reveals enigmatic genome architecture.</title>
        <authorList>
            <person name="McKenzie S.K."/>
            <person name="Walston R.F."/>
            <person name="Allen J.L."/>
        </authorList>
    </citation>
    <scope>NUCLEOTIDE SEQUENCE [LARGE SCALE GENOMIC DNA]</scope>
    <source>
        <strain evidence="4">WasteWater1</strain>
    </source>
</reference>
<evidence type="ECO:0000256" key="2">
    <source>
        <dbReference type="SAM" id="MobiDB-lite"/>
    </source>
</evidence>
<comment type="caution">
    <text evidence="4">The sequence shown here is derived from an EMBL/GenBank/DDBJ whole genome shotgun (WGS) entry which is preliminary data.</text>
</comment>
<feature type="signal peptide" evidence="3">
    <location>
        <begin position="1"/>
        <end position="23"/>
    </location>
</feature>
<evidence type="ECO:0000256" key="3">
    <source>
        <dbReference type="SAM" id="SignalP"/>
    </source>
</evidence>
<keyword evidence="3" id="KW-0732">Signal</keyword>
<sequence>MRRSLKILFLLLVGTLLVKQVRAPAPHPETTDSDSDSEPQPVPNTNHDDNSGSSSGEGEDLGHVGGITLSGGTPAAPVAPPAEGNEAEFEEEDVDYSEILKHVSELLDAITAIISDLDSGSSTTVSAPLPTAALPCYSVSSIYNECALRKSEFPHVVFPIQASCLCYVTKGNDTTAIWAPDSYDGHMSRCNNFAQTQSQASITNVGNNSSAFNLCSSAGDVRATPALAVPSSTTTPSATPASTTTAPSTPTATGTSGSAKRVRCHLLIRKLALEGSLRQQNVGRTTKLSGKKPLNPFLGELFPGKWEDHDGLGEAESICEHVSPHPPTSEFCIRNEKHGVQLQDYSAQRLPFAGTLSTAQYGHASLHIFNYNEDYVTTFLSIRIKGIFSTSPYSELEGETFIHLRLEAWSVIVDVIRAYEMLAAGGEKAKIGNGQRGMEVAEKAEGRRWEPRFIGRLERDGVLERLGIKDGLGEEKGGGDWRWDGEKARMVLRLFHDDL</sequence>
<dbReference type="SUPFAM" id="SSF144000">
    <property type="entry name" value="Oxysterol-binding protein-like"/>
    <property type="match status" value="1"/>
</dbReference>
<feature type="region of interest" description="Disordered" evidence="2">
    <location>
        <begin position="23"/>
        <end position="92"/>
    </location>
</feature>
<comment type="similarity">
    <text evidence="1">Belongs to the OSBP family.</text>
</comment>
<organism evidence="4 5">
    <name type="scientific">Letharia lupina</name>
    <dbReference type="NCBI Taxonomy" id="560253"/>
    <lineage>
        <taxon>Eukaryota</taxon>
        <taxon>Fungi</taxon>
        <taxon>Dikarya</taxon>
        <taxon>Ascomycota</taxon>
        <taxon>Pezizomycotina</taxon>
        <taxon>Lecanoromycetes</taxon>
        <taxon>OSLEUM clade</taxon>
        <taxon>Lecanoromycetidae</taxon>
        <taxon>Lecanorales</taxon>
        <taxon>Lecanorineae</taxon>
        <taxon>Parmeliaceae</taxon>
        <taxon>Letharia</taxon>
    </lineage>
</organism>
<dbReference type="Gene3D" id="2.40.160.120">
    <property type="match status" value="1"/>
</dbReference>
<dbReference type="GO" id="GO:0016020">
    <property type="term" value="C:membrane"/>
    <property type="evidence" value="ECO:0007669"/>
    <property type="project" value="TreeGrafter"/>
</dbReference>
<dbReference type="Proteomes" id="UP000593566">
    <property type="component" value="Unassembled WGS sequence"/>
</dbReference>
<feature type="chain" id="PRO_5034107888" evidence="3">
    <location>
        <begin position="24"/>
        <end position="499"/>
    </location>
</feature>
<dbReference type="EMBL" id="JACCJB010000016">
    <property type="protein sequence ID" value="KAF6220483.1"/>
    <property type="molecule type" value="Genomic_DNA"/>
</dbReference>